<dbReference type="PANTHER" id="PTHR40043">
    <property type="entry name" value="UPF0719 INNER MEMBRANE PROTEIN YJFL"/>
    <property type="match status" value="1"/>
</dbReference>
<dbReference type="OrthoDB" id="5395971at2"/>
<dbReference type="Proteomes" id="UP000198672">
    <property type="component" value="Unassembled WGS sequence"/>
</dbReference>
<keyword evidence="4 7" id="KW-0812">Transmembrane</keyword>
<dbReference type="STRING" id="61595.SAMN05421644_11845"/>
<feature type="transmembrane region" description="Helical" evidence="7">
    <location>
        <begin position="20"/>
        <end position="40"/>
    </location>
</feature>
<proteinExistence type="inferred from homology"/>
<evidence type="ECO:0000256" key="2">
    <source>
        <dbReference type="ARBA" id="ARBA00005779"/>
    </source>
</evidence>
<dbReference type="InterPro" id="IPR007140">
    <property type="entry name" value="DUF350"/>
</dbReference>
<dbReference type="AlphaFoldDB" id="A0A1H3FGI2"/>
<evidence type="ECO:0000256" key="1">
    <source>
        <dbReference type="ARBA" id="ARBA00004651"/>
    </source>
</evidence>
<evidence type="ECO:0000256" key="7">
    <source>
        <dbReference type="SAM" id="Phobius"/>
    </source>
</evidence>
<gene>
    <name evidence="8" type="ORF">SAMN05421644_11845</name>
</gene>
<feature type="transmembrane region" description="Helical" evidence="7">
    <location>
        <begin position="118"/>
        <end position="140"/>
    </location>
</feature>
<sequence length="141" mass="14824">MLETLALLWETLTSGLPILLLHFFITLALLVLGIVIYALITPFRERELIKQSNAAAGLTLGGAWIALAIPLAATLATSGVWLDIVLWGSVAVLMQLLTFGVFTLLFRDLRTAIESGNVAAAALLVGVQVAVALLNAGAMVG</sequence>
<reference evidence="9" key="1">
    <citation type="submission" date="2016-10" db="EMBL/GenBank/DDBJ databases">
        <authorList>
            <person name="Varghese N."/>
            <person name="Submissions S."/>
        </authorList>
    </citation>
    <scope>NUCLEOTIDE SEQUENCE [LARGE SCALE GENOMIC DNA]</scope>
    <source>
        <strain evidence="9">DSM 173</strain>
    </source>
</reference>
<evidence type="ECO:0000313" key="9">
    <source>
        <dbReference type="Proteomes" id="UP000198672"/>
    </source>
</evidence>
<keyword evidence="5 7" id="KW-1133">Transmembrane helix</keyword>
<comment type="subcellular location">
    <subcellularLocation>
        <location evidence="1">Cell membrane</location>
        <topology evidence="1">Multi-pass membrane protein</topology>
    </subcellularLocation>
</comment>
<evidence type="ECO:0000313" key="8">
    <source>
        <dbReference type="EMBL" id="SDX89975.1"/>
    </source>
</evidence>
<evidence type="ECO:0000256" key="6">
    <source>
        <dbReference type="ARBA" id="ARBA00023136"/>
    </source>
</evidence>
<evidence type="ECO:0000256" key="4">
    <source>
        <dbReference type="ARBA" id="ARBA00022692"/>
    </source>
</evidence>
<dbReference type="EMBL" id="FNOW01000018">
    <property type="protein sequence ID" value="SDX89975.1"/>
    <property type="molecule type" value="Genomic_DNA"/>
</dbReference>
<feature type="transmembrane region" description="Helical" evidence="7">
    <location>
        <begin position="84"/>
        <end position="106"/>
    </location>
</feature>
<dbReference type="PANTHER" id="PTHR40043:SF1">
    <property type="entry name" value="UPF0719 INNER MEMBRANE PROTEIN YJFL"/>
    <property type="match status" value="1"/>
</dbReference>
<keyword evidence="9" id="KW-1185">Reference proteome</keyword>
<evidence type="ECO:0000256" key="5">
    <source>
        <dbReference type="ARBA" id="ARBA00022989"/>
    </source>
</evidence>
<dbReference type="GO" id="GO:0005886">
    <property type="term" value="C:plasma membrane"/>
    <property type="evidence" value="ECO:0007669"/>
    <property type="project" value="UniProtKB-SubCell"/>
</dbReference>
<organism evidence="8 9">
    <name type="scientific">Allochromatium warmingii</name>
    <name type="common">Chromatium warmingii</name>
    <dbReference type="NCBI Taxonomy" id="61595"/>
    <lineage>
        <taxon>Bacteria</taxon>
        <taxon>Pseudomonadati</taxon>
        <taxon>Pseudomonadota</taxon>
        <taxon>Gammaproteobacteria</taxon>
        <taxon>Chromatiales</taxon>
        <taxon>Chromatiaceae</taxon>
        <taxon>Allochromatium</taxon>
    </lineage>
</organism>
<name>A0A1H3FGI2_ALLWA</name>
<keyword evidence="6 7" id="KW-0472">Membrane</keyword>
<feature type="transmembrane region" description="Helical" evidence="7">
    <location>
        <begin position="52"/>
        <end position="72"/>
    </location>
</feature>
<evidence type="ECO:0000256" key="3">
    <source>
        <dbReference type="ARBA" id="ARBA00022475"/>
    </source>
</evidence>
<comment type="similarity">
    <text evidence="2">Belongs to the UPF0719 family.</text>
</comment>
<protein>
    <submittedName>
        <fullName evidence="8">Putative membrane protein</fullName>
    </submittedName>
</protein>
<accession>A0A1H3FGI2</accession>
<dbReference type="RefSeq" id="WP_091333489.1">
    <property type="nucleotide sequence ID" value="NZ_FNOW01000018.1"/>
</dbReference>
<dbReference type="Pfam" id="PF03994">
    <property type="entry name" value="DUF350"/>
    <property type="match status" value="1"/>
</dbReference>
<keyword evidence="3" id="KW-1003">Cell membrane</keyword>